<sequence>MPRNTCAIDDYTLPEFQELLADLRFTSLKTANLSTNVAVAFLTGIPHVSRNAEVLNIPTASQDMISQNVSTPRDKCMLDHDNFIELEDDRHERQIAADEEALRESLATARFAPGYDGDDSAVSIKSKVRYWGRRITSSLRGYRNRKSNSLDNIAMRHGDLEQMEVKPKRKFYISYAELIIPSQDTYNPDFLHVPLYYGLAKMRHGARAASSHATQLIHDDDIGDHYVGPDGSKHDLTPTWEVNNRFRQSNEWLHPSLSLTKLSRIKLMLFLAPRRVSYLDPSTVASAWILFERLVIKGTVTKANRKLYAATCLILSYKFNQDGEQVVINEIMAYLCRDRSINARAIFATEMKVFTLLEFSLKQSYSGMCKHVQHYLDFNRITFMDLYEVPESTYLNLENAGEM</sequence>
<evidence type="ECO:0000313" key="2">
    <source>
        <dbReference type="EMBL" id="KAK1937706.1"/>
    </source>
</evidence>
<reference evidence="2" key="1">
    <citation type="journal article" date="2014" name="Nucleic Acids Res.">
        <title>The evolutionary dynamics of variant antigen genes in Babesia reveal a history of genomic innovation underlying host-parasite interaction.</title>
        <authorList>
            <person name="Jackson A.P."/>
            <person name="Otto T.D."/>
            <person name="Darby A."/>
            <person name="Ramaprasad A."/>
            <person name="Xia D."/>
            <person name="Echaide I.E."/>
            <person name="Farber M."/>
            <person name="Gahlot S."/>
            <person name="Gamble J."/>
            <person name="Gupta D."/>
            <person name="Gupta Y."/>
            <person name="Jackson L."/>
            <person name="Malandrin L."/>
            <person name="Malas T.B."/>
            <person name="Moussa E."/>
            <person name="Nair M."/>
            <person name="Reid A.J."/>
            <person name="Sanders M."/>
            <person name="Sharma J."/>
            <person name="Tracey A."/>
            <person name="Quail M.A."/>
            <person name="Weir W."/>
            <person name="Wastling J.M."/>
            <person name="Hall N."/>
            <person name="Willadsen P."/>
            <person name="Lingelbach K."/>
            <person name="Shiels B."/>
            <person name="Tait A."/>
            <person name="Berriman M."/>
            <person name="Allred D.R."/>
            <person name="Pain A."/>
        </authorList>
    </citation>
    <scope>NUCLEOTIDE SEQUENCE</scope>
    <source>
        <strain evidence="2">1802A</strain>
    </source>
</reference>
<keyword evidence="3" id="KW-1185">Reference proteome</keyword>
<dbReference type="EMBL" id="JAHBMH010000033">
    <property type="protein sequence ID" value="KAK1937706.1"/>
    <property type="molecule type" value="Genomic_DNA"/>
</dbReference>
<dbReference type="GO" id="GO:0016301">
    <property type="term" value="F:kinase activity"/>
    <property type="evidence" value="ECO:0007669"/>
    <property type="project" value="UniProtKB-KW"/>
</dbReference>
<dbReference type="SUPFAM" id="SSF47954">
    <property type="entry name" value="Cyclin-like"/>
    <property type="match status" value="1"/>
</dbReference>
<dbReference type="AlphaFoldDB" id="A0AAD9GFW4"/>
<evidence type="ECO:0000313" key="3">
    <source>
        <dbReference type="Proteomes" id="UP001195914"/>
    </source>
</evidence>
<proteinExistence type="predicted"/>
<accession>A0AAD9GFW4</accession>
<dbReference type="PANTHER" id="PTHR22896">
    <property type="entry name" value="CDK5 AND ABL1 ENZYME SUBSTRATE 1"/>
    <property type="match status" value="1"/>
</dbReference>
<dbReference type="Proteomes" id="UP001195914">
    <property type="component" value="Unassembled WGS sequence"/>
</dbReference>
<dbReference type="Gene3D" id="1.10.472.10">
    <property type="entry name" value="Cyclin-like"/>
    <property type="match status" value="1"/>
</dbReference>
<evidence type="ECO:0000259" key="1">
    <source>
        <dbReference type="Pfam" id="PF00134"/>
    </source>
</evidence>
<dbReference type="InterPro" id="IPR012388">
    <property type="entry name" value="CABLES1/2"/>
</dbReference>
<keyword evidence="2" id="KW-0808">Transferase</keyword>
<dbReference type="Pfam" id="PF00134">
    <property type="entry name" value="Cyclin_N"/>
    <property type="match status" value="1"/>
</dbReference>
<name>A0AAD9GFW4_BABDI</name>
<dbReference type="GO" id="GO:0051726">
    <property type="term" value="P:regulation of cell cycle"/>
    <property type="evidence" value="ECO:0007669"/>
    <property type="project" value="InterPro"/>
</dbReference>
<protein>
    <submittedName>
        <fullName evidence="2">Cyclin dependent kinase binding protein</fullName>
    </submittedName>
</protein>
<keyword evidence="2" id="KW-0418">Kinase</keyword>
<dbReference type="InterPro" id="IPR006671">
    <property type="entry name" value="Cyclin_N"/>
</dbReference>
<reference evidence="2" key="2">
    <citation type="submission" date="2021-05" db="EMBL/GenBank/DDBJ databases">
        <authorList>
            <person name="Pain A."/>
        </authorList>
    </citation>
    <scope>NUCLEOTIDE SEQUENCE</scope>
    <source>
        <strain evidence="2">1802A</strain>
    </source>
</reference>
<comment type="caution">
    <text evidence="2">The sequence shown here is derived from an EMBL/GenBank/DDBJ whole genome shotgun (WGS) entry which is preliminary data.</text>
</comment>
<gene>
    <name evidence="2" type="ORF">X943_004037</name>
</gene>
<feature type="domain" description="Cyclin N-terminal" evidence="1">
    <location>
        <begin position="275"/>
        <end position="361"/>
    </location>
</feature>
<dbReference type="InterPro" id="IPR036915">
    <property type="entry name" value="Cyclin-like_sf"/>
</dbReference>
<organism evidence="2 3">
    <name type="scientific">Babesia divergens</name>
    <dbReference type="NCBI Taxonomy" id="32595"/>
    <lineage>
        <taxon>Eukaryota</taxon>
        <taxon>Sar</taxon>
        <taxon>Alveolata</taxon>
        <taxon>Apicomplexa</taxon>
        <taxon>Aconoidasida</taxon>
        <taxon>Piroplasmida</taxon>
        <taxon>Babesiidae</taxon>
        <taxon>Babesia</taxon>
    </lineage>
</organism>
<dbReference type="PANTHER" id="PTHR22896:SF0">
    <property type="entry name" value="CYCLIN N-TERMINAL DOMAIN-CONTAINING PROTEIN"/>
    <property type="match status" value="1"/>
</dbReference>